<dbReference type="InterPro" id="IPR047785">
    <property type="entry name" value="tRNA_MNMC2"/>
</dbReference>
<gene>
    <name evidence="2" type="primary">mnmD</name>
    <name evidence="2" type="ORF">QW060_03410</name>
</gene>
<reference evidence="3" key="1">
    <citation type="journal article" date="2019" name="Int. J. Syst. Evol. Microbiol.">
        <title>The Global Catalogue of Microorganisms (GCM) 10K type strain sequencing project: providing services to taxonomists for standard genome sequencing and annotation.</title>
        <authorList>
            <consortium name="The Broad Institute Genomics Platform"/>
            <consortium name="The Broad Institute Genome Sequencing Center for Infectious Disease"/>
            <person name="Wu L."/>
            <person name="Ma J."/>
        </authorList>
    </citation>
    <scope>NUCLEOTIDE SEQUENCE [LARGE SCALE GENOMIC DNA]</scope>
    <source>
        <strain evidence="3">CECT 7184</strain>
    </source>
</reference>
<proteinExistence type="predicted"/>
<name>A0ABT8CPT7_9FLAO</name>
<accession>A0ABT8CPT7</accession>
<dbReference type="EMBL" id="JAUFQU010000001">
    <property type="protein sequence ID" value="MDN3706169.1"/>
    <property type="molecule type" value="Genomic_DNA"/>
</dbReference>
<dbReference type="RefSeq" id="WP_290362300.1">
    <property type="nucleotide sequence ID" value="NZ_JAUFQU010000001.1"/>
</dbReference>
<dbReference type="SUPFAM" id="SSF53335">
    <property type="entry name" value="S-adenosyl-L-methionine-dependent methyltransferases"/>
    <property type="match status" value="1"/>
</dbReference>
<sequence length="224" mass="25668">MNRKVIITEDGSSSLLMQDWGETYHSVHGAVQETQHVYIENGLRFLFSQNKKEEYAVLEMGFGTGLTALLTALNAADALKKVNYTGIEAFPLTEREWKTLNYTDHLPTQETLLYKVHEAVWEKAIPLTPFFTLTKTQQRFETLCVEGTFDLIYFDVFGYKYQPELWTEAIFEQMKDLLYPGGILVTYACKAAVNKILKNLGFEVHKLKGPPGKREMTRAILVKK</sequence>
<dbReference type="InterPro" id="IPR008471">
    <property type="entry name" value="MnmC-like_methylTransf"/>
</dbReference>
<keyword evidence="3" id="KW-1185">Reference proteome</keyword>
<comment type="caution">
    <text evidence="2">The sequence shown here is derived from an EMBL/GenBank/DDBJ whole genome shotgun (WGS) entry which is preliminary data.</text>
</comment>
<dbReference type="Gene3D" id="3.40.50.150">
    <property type="entry name" value="Vaccinia Virus protein VP39"/>
    <property type="match status" value="1"/>
</dbReference>
<dbReference type="InterPro" id="IPR029063">
    <property type="entry name" value="SAM-dependent_MTases_sf"/>
</dbReference>
<protein>
    <submittedName>
        <fullName evidence="2">tRNA (5-methylaminomethyl-2-thiouridine)(34)-methyltransferase MnmD</fullName>
    </submittedName>
</protein>
<feature type="domain" description="MnmC-like methyltransferase" evidence="1">
    <location>
        <begin position="145"/>
        <end position="220"/>
    </location>
</feature>
<dbReference type="NCBIfam" id="NF033855">
    <property type="entry name" value="tRNA_MNMC2"/>
    <property type="match status" value="1"/>
</dbReference>
<dbReference type="Pfam" id="PF05430">
    <property type="entry name" value="Methyltransf_30"/>
    <property type="match status" value="1"/>
</dbReference>
<evidence type="ECO:0000259" key="1">
    <source>
        <dbReference type="Pfam" id="PF05430"/>
    </source>
</evidence>
<dbReference type="PANTHER" id="PTHR39963:SF1">
    <property type="entry name" value="MNMC-LIKE METHYLTRANSFERASE DOMAIN-CONTAINING PROTEIN"/>
    <property type="match status" value="1"/>
</dbReference>
<evidence type="ECO:0000313" key="3">
    <source>
        <dbReference type="Proteomes" id="UP001242368"/>
    </source>
</evidence>
<dbReference type="Proteomes" id="UP001242368">
    <property type="component" value="Unassembled WGS sequence"/>
</dbReference>
<organism evidence="2 3">
    <name type="scientific">Paenimyroides ceti</name>
    <dbReference type="NCBI Taxonomy" id="395087"/>
    <lineage>
        <taxon>Bacteria</taxon>
        <taxon>Pseudomonadati</taxon>
        <taxon>Bacteroidota</taxon>
        <taxon>Flavobacteriia</taxon>
        <taxon>Flavobacteriales</taxon>
        <taxon>Flavobacteriaceae</taxon>
        <taxon>Paenimyroides</taxon>
    </lineage>
</organism>
<evidence type="ECO:0000313" key="2">
    <source>
        <dbReference type="EMBL" id="MDN3706169.1"/>
    </source>
</evidence>
<dbReference type="PANTHER" id="PTHR39963">
    <property type="entry name" value="SLL0983 PROTEIN"/>
    <property type="match status" value="1"/>
</dbReference>